<dbReference type="InterPro" id="IPR001789">
    <property type="entry name" value="Sig_transdc_resp-reg_receiver"/>
</dbReference>
<keyword evidence="7" id="KW-0804">Transcription</keyword>
<dbReference type="GO" id="GO:0005829">
    <property type="term" value="C:cytosol"/>
    <property type="evidence" value="ECO:0007669"/>
    <property type="project" value="TreeGrafter"/>
</dbReference>
<protein>
    <submittedName>
        <fullName evidence="12">DNA-binding response regulator</fullName>
    </submittedName>
</protein>
<name>A0A2S0VS35_9ALTE</name>
<dbReference type="InterPro" id="IPR016032">
    <property type="entry name" value="Sig_transdc_resp-reg_C-effctor"/>
</dbReference>
<comment type="subcellular location">
    <subcellularLocation>
        <location evidence="1">Cytoplasm</location>
    </subcellularLocation>
</comment>
<dbReference type="InterPro" id="IPR001867">
    <property type="entry name" value="OmpR/PhoB-type_DNA-bd"/>
</dbReference>
<evidence type="ECO:0000256" key="8">
    <source>
        <dbReference type="PROSITE-ProRule" id="PRU00169"/>
    </source>
</evidence>
<evidence type="ECO:0000256" key="1">
    <source>
        <dbReference type="ARBA" id="ARBA00004496"/>
    </source>
</evidence>
<gene>
    <name evidence="12" type="ORF">C2869_11530</name>
</gene>
<dbReference type="SMART" id="SM00448">
    <property type="entry name" value="REC"/>
    <property type="match status" value="1"/>
</dbReference>
<evidence type="ECO:0000256" key="6">
    <source>
        <dbReference type="ARBA" id="ARBA00023125"/>
    </source>
</evidence>
<dbReference type="GO" id="GO:0000156">
    <property type="term" value="F:phosphorelay response regulator activity"/>
    <property type="evidence" value="ECO:0007669"/>
    <property type="project" value="TreeGrafter"/>
</dbReference>
<dbReference type="InterPro" id="IPR039420">
    <property type="entry name" value="WalR-like"/>
</dbReference>
<keyword evidence="13" id="KW-1185">Reference proteome</keyword>
<reference evidence="12 13" key="1">
    <citation type="submission" date="2018-01" db="EMBL/GenBank/DDBJ databases">
        <title>Genome sequence of a Cantenovulum-like bacteria.</title>
        <authorList>
            <person name="Tan W.R."/>
            <person name="Lau N.-S."/>
            <person name="Go F."/>
            <person name="Amirul A.-A.A."/>
        </authorList>
    </citation>
    <scope>NUCLEOTIDE SEQUENCE [LARGE SCALE GENOMIC DNA]</scope>
    <source>
        <strain evidence="12 13">CCB-QB4</strain>
    </source>
</reference>
<dbReference type="Pfam" id="PF00072">
    <property type="entry name" value="Response_reg"/>
    <property type="match status" value="1"/>
</dbReference>
<evidence type="ECO:0000256" key="7">
    <source>
        <dbReference type="ARBA" id="ARBA00023163"/>
    </source>
</evidence>
<dbReference type="PROSITE" id="PS50110">
    <property type="entry name" value="RESPONSE_REGULATORY"/>
    <property type="match status" value="1"/>
</dbReference>
<feature type="domain" description="Response regulatory" evidence="10">
    <location>
        <begin position="7"/>
        <end position="121"/>
    </location>
</feature>
<evidence type="ECO:0000256" key="2">
    <source>
        <dbReference type="ARBA" id="ARBA00022490"/>
    </source>
</evidence>
<feature type="domain" description="OmpR/PhoB-type" evidence="11">
    <location>
        <begin position="134"/>
        <end position="233"/>
    </location>
</feature>
<evidence type="ECO:0000259" key="10">
    <source>
        <dbReference type="PROSITE" id="PS50110"/>
    </source>
</evidence>
<evidence type="ECO:0000256" key="4">
    <source>
        <dbReference type="ARBA" id="ARBA00023012"/>
    </source>
</evidence>
<sequence>MTTSTIKVWLIDDDERLTELLTEYLSANDYNVQSFNSGQPLLNALSSGQRSDIMVLDIMMPGLSGLQLLPAIRSHTDTPVIMLTGRGDEIDRIIGLEMGADDYVAKPCNPRELMARIQAVVRRHKATPEPAATHNKIDLHGIKLDLGMLTCHFLDTPIEFTGIEFSVLAELMKNAGQLLSKEILTEKILHRKLTAYDRSIDVHVSRVRQKLKQAGFDKDIIKTVRGQGYQCVT</sequence>
<dbReference type="PROSITE" id="PS51755">
    <property type="entry name" value="OMPR_PHOB"/>
    <property type="match status" value="1"/>
</dbReference>
<dbReference type="Proteomes" id="UP000244441">
    <property type="component" value="Chromosome"/>
</dbReference>
<dbReference type="Gene3D" id="1.10.10.10">
    <property type="entry name" value="Winged helix-like DNA-binding domain superfamily/Winged helix DNA-binding domain"/>
    <property type="match status" value="1"/>
</dbReference>
<dbReference type="PANTHER" id="PTHR48111:SF39">
    <property type="entry name" value="TRANSCRIPTIONAL REGULATORY PROTEIN CPXR"/>
    <property type="match status" value="1"/>
</dbReference>
<dbReference type="GO" id="GO:0006355">
    <property type="term" value="P:regulation of DNA-templated transcription"/>
    <property type="evidence" value="ECO:0007669"/>
    <property type="project" value="InterPro"/>
</dbReference>
<evidence type="ECO:0000313" key="13">
    <source>
        <dbReference type="Proteomes" id="UP000244441"/>
    </source>
</evidence>
<dbReference type="SMART" id="SM00862">
    <property type="entry name" value="Trans_reg_C"/>
    <property type="match status" value="1"/>
</dbReference>
<dbReference type="RefSeq" id="WP_108603080.1">
    <property type="nucleotide sequence ID" value="NZ_CP026604.1"/>
</dbReference>
<dbReference type="Gene3D" id="3.40.50.2300">
    <property type="match status" value="1"/>
</dbReference>
<keyword evidence="2" id="KW-0963">Cytoplasm</keyword>
<evidence type="ECO:0000259" key="11">
    <source>
        <dbReference type="PROSITE" id="PS51755"/>
    </source>
</evidence>
<feature type="modified residue" description="4-aspartylphosphate" evidence="8">
    <location>
        <position position="57"/>
    </location>
</feature>
<keyword evidence="4" id="KW-0902">Two-component regulatory system</keyword>
<keyword evidence="5" id="KW-0805">Transcription regulation</keyword>
<dbReference type="GO" id="GO:0000976">
    <property type="term" value="F:transcription cis-regulatory region binding"/>
    <property type="evidence" value="ECO:0007669"/>
    <property type="project" value="TreeGrafter"/>
</dbReference>
<dbReference type="AlphaFoldDB" id="A0A2S0VS35"/>
<keyword evidence="3 8" id="KW-0597">Phosphoprotein</keyword>
<accession>A0A2S0VS35</accession>
<dbReference type="InterPro" id="IPR036388">
    <property type="entry name" value="WH-like_DNA-bd_sf"/>
</dbReference>
<organism evidence="12 13">
    <name type="scientific">Saccharobesus litoralis</name>
    <dbReference type="NCBI Taxonomy" id="2172099"/>
    <lineage>
        <taxon>Bacteria</taxon>
        <taxon>Pseudomonadati</taxon>
        <taxon>Pseudomonadota</taxon>
        <taxon>Gammaproteobacteria</taxon>
        <taxon>Alteromonadales</taxon>
        <taxon>Alteromonadaceae</taxon>
        <taxon>Saccharobesus</taxon>
    </lineage>
</organism>
<feature type="DNA-binding region" description="OmpR/PhoB-type" evidence="9">
    <location>
        <begin position="134"/>
        <end position="233"/>
    </location>
</feature>
<evidence type="ECO:0000256" key="5">
    <source>
        <dbReference type="ARBA" id="ARBA00023015"/>
    </source>
</evidence>
<dbReference type="PANTHER" id="PTHR48111">
    <property type="entry name" value="REGULATOR OF RPOS"/>
    <property type="match status" value="1"/>
</dbReference>
<keyword evidence="6 9" id="KW-0238">DNA-binding</keyword>
<dbReference type="SUPFAM" id="SSF52172">
    <property type="entry name" value="CheY-like"/>
    <property type="match status" value="1"/>
</dbReference>
<evidence type="ECO:0000256" key="3">
    <source>
        <dbReference type="ARBA" id="ARBA00022553"/>
    </source>
</evidence>
<dbReference type="Gene3D" id="6.10.250.690">
    <property type="match status" value="1"/>
</dbReference>
<dbReference type="GO" id="GO:0032993">
    <property type="term" value="C:protein-DNA complex"/>
    <property type="evidence" value="ECO:0007669"/>
    <property type="project" value="TreeGrafter"/>
</dbReference>
<proteinExistence type="predicted"/>
<dbReference type="Pfam" id="PF00486">
    <property type="entry name" value="Trans_reg_C"/>
    <property type="match status" value="1"/>
</dbReference>
<evidence type="ECO:0000256" key="9">
    <source>
        <dbReference type="PROSITE-ProRule" id="PRU01091"/>
    </source>
</evidence>
<evidence type="ECO:0000313" key="12">
    <source>
        <dbReference type="EMBL" id="AWB67031.1"/>
    </source>
</evidence>
<dbReference type="CDD" id="cd00383">
    <property type="entry name" value="trans_reg_C"/>
    <property type="match status" value="1"/>
</dbReference>
<dbReference type="KEGG" id="cate:C2869_11530"/>
<dbReference type="SUPFAM" id="SSF46894">
    <property type="entry name" value="C-terminal effector domain of the bipartite response regulators"/>
    <property type="match status" value="1"/>
</dbReference>
<dbReference type="InterPro" id="IPR011006">
    <property type="entry name" value="CheY-like_superfamily"/>
</dbReference>
<dbReference type="OrthoDB" id="9802426at2"/>
<dbReference type="EMBL" id="CP026604">
    <property type="protein sequence ID" value="AWB67031.1"/>
    <property type="molecule type" value="Genomic_DNA"/>
</dbReference>